<dbReference type="AlphaFoldDB" id="A0A850P8B4"/>
<accession>A0A850P8B4</accession>
<dbReference type="EMBL" id="JABXXR010000068">
    <property type="protein sequence ID" value="NVN40837.1"/>
    <property type="molecule type" value="Genomic_DNA"/>
</dbReference>
<evidence type="ECO:0000313" key="2">
    <source>
        <dbReference type="Proteomes" id="UP000585665"/>
    </source>
</evidence>
<sequence>MLETPEPDRRPDPQGAPPVRRAMFYGMIGVIAVAGLTRGLSAHHDAVPAPQPAAQQAPATPALPGHALQAAGQFNLIQPDRAAQALARTALPPDQKAEILAGIARRDYRLVEMPIYDNAGTGGIVSVRSGGISQQVALSSTKPTTVVLPIRISGEVDILPVSDPGLSGISPGAITSLGPTALPTIHKDEYLVLDVIAQ</sequence>
<keyword evidence="2" id="KW-1185">Reference proteome</keyword>
<gene>
    <name evidence="1" type="ORF">HUK82_09715</name>
</gene>
<dbReference type="Proteomes" id="UP000585665">
    <property type="component" value="Unassembled WGS sequence"/>
</dbReference>
<proteinExistence type="predicted"/>
<protein>
    <submittedName>
        <fullName evidence="1">Uncharacterized protein</fullName>
    </submittedName>
</protein>
<organism evidence="1 2">
    <name type="scientific">Ameyamaea chiangmaiensis</name>
    <dbReference type="NCBI Taxonomy" id="442969"/>
    <lineage>
        <taxon>Bacteria</taxon>
        <taxon>Pseudomonadati</taxon>
        <taxon>Pseudomonadota</taxon>
        <taxon>Alphaproteobacteria</taxon>
        <taxon>Acetobacterales</taxon>
        <taxon>Acetobacteraceae</taxon>
        <taxon>Ameyamaea</taxon>
    </lineage>
</organism>
<comment type="caution">
    <text evidence="1">The sequence shown here is derived from an EMBL/GenBank/DDBJ whole genome shotgun (WGS) entry which is preliminary data.</text>
</comment>
<evidence type="ECO:0000313" key="1">
    <source>
        <dbReference type="EMBL" id="NVN40837.1"/>
    </source>
</evidence>
<name>A0A850P8B4_9PROT</name>
<reference evidence="1 2" key="1">
    <citation type="submission" date="2020-06" db="EMBL/GenBank/DDBJ databases">
        <title>Description of novel acetic acid bacteria.</title>
        <authorList>
            <person name="Sombolestani A."/>
        </authorList>
    </citation>
    <scope>NUCLEOTIDE SEQUENCE [LARGE SCALE GENOMIC DNA]</scope>
    <source>
        <strain evidence="1 2">LMG 27010</strain>
    </source>
</reference>